<dbReference type="Proteomes" id="UP001205311">
    <property type="component" value="Unassembled WGS sequence"/>
</dbReference>
<comment type="caution">
    <text evidence="5">The sequence shown here is derived from an EMBL/GenBank/DDBJ whole genome shotgun (WGS) entry which is preliminary data.</text>
</comment>
<evidence type="ECO:0000313" key="6">
    <source>
        <dbReference type="Proteomes" id="UP001205311"/>
    </source>
</evidence>
<evidence type="ECO:0000313" key="5">
    <source>
        <dbReference type="EMBL" id="MCP2257183.1"/>
    </source>
</evidence>
<name>A0ABT1HNU6_STRSD</name>
<dbReference type="InterPro" id="IPR035089">
    <property type="entry name" value="Phage_sheath_subtilisin"/>
</dbReference>
<dbReference type="Pfam" id="PF17482">
    <property type="entry name" value="Phage_sheath_1C"/>
    <property type="match status" value="1"/>
</dbReference>
<dbReference type="InterPro" id="IPR052042">
    <property type="entry name" value="Tail_sheath_structural"/>
</dbReference>
<keyword evidence="6" id="KW-1185">Reference proteome</keyword>
<comment type="similarity">
    <text evidence="1">Belongs to the myoviridae tail sheath protein family.</text>
</comment>
<feature type="domain" description="Tail sheath protein C-terminal" evidence="4">
    <location>
        <begin position="415"/>
        <end position="520"/>
    </location>
</feature>
<accession>A0ABT1HNU6</accession>
<gene>
    <name evidence="5" type="ORF">LX15_000868</name>
</gene>
<dbReference type="Gene3D" id="3.40.50.11780">
    <property type="match status" value="2"/>
</dbReference>
<organism evidence="5 6">
    <name type="scientific">Streptoalloteichus tenebrarius (strain ATCC 17920 / DSM 40477 / JCM 4838 / CBS 697.72 / NBRC 16177 / NCIMB 11028 / NRRL B-12390 / A12253. 1 / ISP 5477)</name>
    <name type="common">Streptomyces tenebrarius</name>
    <dbReference type="NCBI Taxonomy" id="1933"/>
    <lineage>
        <taxon>Bacteria</taxon>
        <taxon>Bacillati</taxon>
        <taxon>Actinomycetota</taxon>
        <taxon>Actinomycetes</taxon>
        <taxon>Pseudonocardiales</taxon>
        <taxon>Pseudonocardiaceae</taxon>
        <taxon>Streptoalloteichus</taxon>
    </lineage>
</organism>
<dbReference type="Pfam" id="PF04984">
    <property type="entry name" value="Phage_sheath_1"/>
    <property type="match status" value="1"/>
</dbReference>
<dbReference type="RefSeq" id="WP_253668151.1">
    <property type="nucleotide sequence ID" value="NZ_JAMTCP010000003.1"/>
</dbReference>
<evidence type="ECO:0008006" key="7">
    <source>
        <dbReference type="Google" id="ProtNLM"/>
    </source>
</evidence>
<dbReference type="PANTHER" id="PTHR35861">
    <property type="match status" value="1"/>
</dbReference>
<evidence type="ECO:0000256" key="1">
    <source>
        <dbReference type="ARBA" id="ARBA00008005"/>
    </source>
</evidence>
<sequence length="528" mass="58510">MPEYLAPGTYVEEVRGDVVPIEGVGTSTAGFVGLTERGPLQATLVTSWLEYQRWYGDIVPPRVSVLPLSVQGFFANGGQRVYVARITRKNAARAELTLEGDGAPKVRAVGPGAYGNRIWVQVSKPSMGGEKKFRLTIYYYRDRVIEPPLDIRKNPPDVTEEFDDLSADPKDSRFASTVVNASSYLVSLEWPTPTPGLPTIPEKPEPRPLVDGNDGEDPLTAEEFEGTKDRTPDRFTGLGALATIDEVAILAVPDAVNTVLLPNKADRTTVVNKMLRQCRDLRDRFAVLDIEPGQSNITANPAIQVPARSDYAAIYYPHLRVLDPTSRQPVLVPPSGFVAGVYAYNDVTRGVHKAPANYEVRGILTSDIRPGEGPLEFTVSQGQQAILNPLGINVIRDFRSTGRGVRVWGARTISDNAEWRYINVRRLFTFVEESVDKGLQWVVFEPNSDPTWARVRRTIDTFLERVWRDGALMGTSKQEAYFVRCDRSTMTDDDINNGRLICLVGMAPVRPAEFVILRFSQKTAEAAA</sequence>
<feature type="region of interest" description="Disordered" evidence="2">
    <location>
        <begin position="193"/>
        <end position="232"/>
    </location>
</feature>
<feature type="compositionally biased region" description="Acidic residues" evidence="2">
    <location>
        <begin position="213"/>
        <end position="224"/>
    </location>
</feature>
<proteinExistence type="inferred from homology"/>
<protein>
    <recommendedName>
        <fullName evidence="7">Phage tail sheath family protein</fullName>
    </recommendedName>
</protein>
<dbReference type="EMBL" id="JAMTCP010000003">
    <property type="protein sequence ID" value="MCP2257183.1"/>
    <property type="molecule type" value="Genomic_DNA"/>
</dbReference>
<evidence type="ECO:0000256" key="2">
    <source>
        <dbReference type="SAM" id="MobiDB-lite"/>
    </source>
</evidence>
<evidence type="ECO:0000259" key="3">
    <source>
        <dbReference type="Pfam" id="PF04984"/>
    </source>
</evidence>
<evidence type="ECO:0000259" key="4">
    <source>
        <dbReference type="Pfam" id="PF17482"/>
    </source>
</evidence>
<dbReference type="InterPro" id="IPR020287">
    <property type="entry name" value="Tail_sheath_C"/>
</dbReference>
<feature type="domain" description="Tail sheath protein subtilisin-like" evidence="3">
    <location>
        <begin position="255"/>
        <end position="412"/>
    </location>
</feature>
<dbReference type="PANTHER" id="PTHR35861:SF1">
    <property type="entry name" value="PHAGE TAIL SHEATH PROTEIN"/>
    <property type="match status" value="1"/>
</dbReference>
<reference evidence="5 6" key="1">
    <citation type="submission" date="2022-06" db="EMBL/GenBank/DDBJ databases">
        <title>Genomic Encyclopedia of Archaeal and Bacterial Type Strains, Phase II (KMG-II): from individual species to whole genera.</title>
        <authorList>
            <person name="Goeker M."/>
        </authorList>
    </citation>
    <scope>NUCLEOTIDE SEQUENCE [LARGE SCALE GENOMIC DNA]</scope>
    <source>
        <strain evidence="5 6">DSM 40477</strain>
    </source>
</reference>